<dbReference type="AlphaFoldDB" id="A0A6H2A0Q2"/>
<dbReference type="SUPFAM" id="SSF52980">
    <property type="entry name" value="Restriction endonuclease-like"/>
    <property type="match status" value="1"/>
</dbReference>
<organism evidence="1">
    <name type="scientific">viral metagenome</name>
    <dbReference type="NCBI Taxonomy" id="1070528"/>
    <lineage>
        <taxon>unclassified sequences</taxon>
        <taxon>metagenomes</taxon>
        <taxon>organismal metagenomes</taxon>
    </lineage>
</organism>
<dbReference type="InterPro" id="IPR011856">
    <property type="entry name" value="tRNA_endonuc-like_dom_sf"/>
</dbReference>
<proteinExistence type="predicted"/>
<dbReference type="InterPro" id="IPR011335">
    <property type="entry name" value="Restrct_endonuc-II-like"/>
</dbReference>
<gene>
    <name evidence="1" type="ORF">TM448A03496_0010</name>
</gene>
<dbReference type="GO" id="GO:0003676">
    <property type="term" value="F:nucleic acid binding"/>
    <property type="evidence" value="ECO:0007669"/>
    <property type="project" value="InterPro"/>
</dbReference>
<dbReference type="Gene3D" id="3.40.1350.10">
    <property type="match status" value="1"/>
</dbReference>
<evidence type="ECO:0000313" key="1">
    <source>
        <dbReference type="EMBL" id="QJA53404.1"/>
    </source>
</evidence>
<protein>
    <recommendedName>
        <fullName evidence="2">PD(D/E)XK endonuclease domain-containing protein</fullName>
    </recommendedName>
</protein>
<name>A0A6H2A0Q2_9ZZZZ</name>
<sequence>MKGFIMNRKCLNKNCNNFLSANERSDKKFCSNKCRLEFHGMGVNNFRNLNPNSKINTRQIGFISEMKVAIDLSFKGYEVFNSLYNASCDIIIMRDGKTQRVEVKTGFIKCGKLRTGGIKPDAHDILAIYDVANDKIIYSPDLSSE</sequence>
<dbReference type="EMBL" id="MT144419">
    <property type="protein sequence ID" value="QJA53404.1"/>
    <property type="molecule type" value="Genomic_DNA"/>
</dbReference>
<accession>A0A6H2A0Q2</accession>
<evidence type="ECO:0008006" key="2">
    <source>
        <dbReference type="Google" id="ProtNLM"/>
    </source>
</evidence>
<reference evidence="1" key="1">
    <citation type="submission" date="2020-03" db="EMBL/GenBank/DDBJ databases">
        <title>The deep terrestrial virosphere.</title>
        <authorList>
            <person name="Holmfeldt K."/>
            <person name="Nilsson E."/>
            <person name="Simone D."/>
            <person name="Lopez-Fernandez M."/>
            <person name="Wu X."/>
            <person name="de Brujin I."/>
            <person name="Lundin D."/>
            <person name="Andersson A."/>
            <person name="Bertilsson S."/>
            <person name="Dopson M."/>
        </authorList>
    </citation>
    <scope>NUCLEOTIDE SEQUENCE</scope>
    <source>
        <strain evidence="1">TM448A03496</strain>
    </source>
</reference>